<dbReference type="Pfam" id="PF13727">
    <property type="entry name" value="CoA_binding_3"/>
    <property type="match status" value="1"/>
</dbReference>
<name>A0AA49JJ16_9BACT</name>
<proteinExistence type="inferred from homology"/>
<evidence type="ECO:0000256" key="5">
    <source>
        <dbReference type="ARBA" id="ARBA00022989"/>
    </source>
</evidence>
<evidence type="ECO:0000256" key="7">
    <source>
        <dbReference type="SAM" id="Phobius"/>
    </source>
</evidence>
<dbReference type="AlphaFoldDB" id="A0AA49JJ16"/>
<dbReference type="InterPro" id="IPR003362">
    <property type="entry name" value="Bact_transf"/>
</dbReference>
<dbReference type="NCBIfam" id="TIGR03025">
    <property type="entry name" value="EPS_sugtrans"/>
    <property type="match status" value="1"/>
</dbReference>
<comment type="subcellular location">
    <subcellularLocation>
        <location evidence="1">Membrane</location>
        <topology evidence="1">Multi-pass membrane protein</topology>
    </subcellularLocation>
</comment>
<feature type="transmembrane region" description="Helical" evidence="7">
    <location>
        <begin position="9"/>
        <end position="31"/>
    </location>
</feature>
<protein>
    <submittedName>
        <fullName evidence="9">Undecaprenyl-phosphate glucose phosphotransferase</fullName>
        <ecNumber evidence="9">2.7.8.31</ecNumber>
    </submittedName>
</protein>
<dbReference type="EMBL" id="CP120682">
    <property type="protein sequence ID" value="WKN37962.1"/>
    <property type="molecule type" value="Genomic_DNA"/>
</dbReference>
<evidence type="ECO:0000259" key="8">
    <source>
        <dbReference type="Pfam" id="PF02397"/>
    </source>
</evidence>
<reference evidence="9" key="1">
    <citation type="journal article" date="2023" name="Comput. Struct. Biotechnol. J.">
        <title>Discovery of a novel marine Bacteroidetes with a rich repertoire of carbohydrate-active enzymes.</title>
        <authorList>
            <person name="Chen B."/>
            <person name="Liu G."/>
            <person name="Chen Q."/>
            <person name="Wang H."/>
            <person name="Liu L."/>
            <person name="Tang K."/>
        </authorList>
    </citation>
    <scope>NUCLEOTIDE SEQUENCE</scope>
    <source>
        <strain evidence="9">TK19036</strain>
    </source>
</reference>
<feature type="transmembrane region" description="Helical" evidence="7">
    <location>
        <begin position="272"/>
        <end position="293"/>
    </location>
</feature>
<evidence type="ECO:0000256" key="3">
    <source>
        <dbReference type="ARBA" id="ARBA00022679"/>
    </source>
</evidence>
<evidence type="ECO:0000256" key="6">
    <source>
        <dbReference type="ARBA" id="ARBA00023136"/>
    </source>
</evidence>
<dbReference type="GO" id="GO:0089702">
    <property type="term" value="F:undecaprenyl-phosphate glucose phosphotransferase activity"/>
    <property type="evidence" value="ECO:0007669"/>
    <property type="project" value="UniProtKB-EC"/>
</dbReference>
<feature type="transmembrane region" description="Helical" evidence="7">
    <location>
        <begin position="101"/>
        <end position="120"/>
    </location>
</feature>
<accession>A0AA49JJ16</accession>
<sequence>MKIKNQRIILIYLLTELVLLNLIIHTIFFAYRLQLDFNESVAMLVANLGWVLIALLNDHRYYAVHSPMLKFKEIFRAFAQFLGFLLVGSVVFGLKGNFAEVILQAFVIFLFLDLLFLEFLRPFFYKYILPKTFSSNILILGTQLQGSRLLEFTDRNSHLGFKVLGLLDDHPVAAPHETMDVLGGVDDLAAVLEQTRVDEIIVAWPLSRMHEIDYVINTADQMGVRVSLMPSLAGDADFSIGAINMDSLPILNVRKIPLDNFANAFIKRSFDAVFAGLVLLLLSPVFLLIALLIKLSSRGPVLYKPHRNGQTGSQFACYKFRTMRQCDDEKNGSRSTVKNDPRITPIGRFLRKYDLDELPQFINVLKGDMSVVGPRPHRIFLNDTLKNVVERYTIRHYVKPGITGWAQVNGWRGPTDTNEQRIERIKHDLWYIRHWSLWLDIKIVFLTVFSKKTRTNAF</sequence>
<feature type="domain" description="Bacterial sugar transferase" evidence="8">
    <location>
        <begin position="267"/>
        <end position="449"/>
    </location>
</feature>
<dbReference type="GO" id="GO:0016020">
    <property type="term" value="C:membrane"/>
    <property type="evidence" value="ECO:0007669"/>
    <property type="project" value="UniProtKB-SubCell"/>
</dbReference>
<dbReference type="Pfam" id="PF02397">
    <property type="entry name" value="Bac_transf"/>
    <property type="match status" value="1"/>
</dbReference>
<reference evidence="9" key="2">
    <citation type="journal article" date="2024" name="Antonie Van Leeuwenhoek">
        <title>Roseihalotalea indica gen. nov., sp. nov., a halophilic Bacteroidetes from mesopelagic Southwest Indian Ocean with higher carbohydrate metabolic potential.</title>
        <authorList>
            <person name="Chen B."/>
            <person name="Zhang M."/>
            <person name="Lin D."/>
            <person name="Ye J."/>
            <person name="Tang K."/>
        </authorList>
    </citation>
    <scope>NUCLEOTIDE SEQUENCE</scope>
    <source>
        <strain evidence="9">TK19036</strain>
    </source>
</reference>
<dbReference type="PANTHER" id="PTHR30576:SF0">
    <property type="entry name" value="UNDECAPRENYL-PHOSPHATE N-ACETYLGALACTOSAMINYL 1-PHOSPHATE TRANSFERASE-RELATED"/>
    <property type="match status" value="1"/>
</dbReference>
<dbReference type="Gene3D" id="3.40.50.720">
    <property type="entry name" value="NAD(P)-binding Rossmann-like Domain"/>
    <property type="match status" value="1"/>
</dbReference>
<feature type="transmembrane region" description="Helical" evidence="7">
    <location>
        <begin position="77"/>
        <end position="95"/>
    </location>
</feature>
<evidence type="ECO:0000313" key="9">
    <source>
        <dbReference type="EMBL" id="WKN37962.1"/>
    </source>
</evidence>
<gene>
    <name evidence="9" type="ORF">K4G66_04475</name>
</gene>
<keyword evidence="3 9" id="KW-0808">Transferase</keyword>
<evidence type="ECO:0000256" key="1">
    <source>
        <dbReference type="ARBA" id="ARBA00004141"/>
    </source>
</evidence>
<dbReference type="PANTHER" id="PTHR30576">
    <property type="entry name" value="COLANIC BIOSYNTHESIS UDP-GLUCOSE LIPID CARRIER TRANSFERASE"/>
    <property type="match status" value="1"/>
</dbReference>
<keyword evidence="6 7" id="KW-0472">Membrane</keyword>
<dbReference type="InterPro" id="IPR017473">
    <property type="entry name" value="Undecaprenyl-P_gluc_Ptfrase"/>
</dbReference>
<keyword evidence="5 7" id="KW-1133">Transmembrane helix</keyword>
<dbReference type="EC" id="2.7.8.31" evidence="9"/>
<evidence type="ECO:0000256" key="4">
    <source>
        <dbReference type="ARBA" id="ARBA00022692"/>
    </source>
</evidence>
<dbReference type="NCBIfam" id="TIGR03023">
    <property type="entry name" value="WcaJ_sugtrans"/>
    <property type="match status" value="1"/>
</dbReference>
<organism evidence="9">
    <name type="scientific">Roseihalotalea indica</name>
    <dbReference type="NCBI Taxonomy" id="2867963"/>
    <lineage>
        <taxon>Bacteria</taxon>
        <taxon>Pseudomonadati</taxon>
        <taxon>Bacteroidota</taxon>
        <taxon>Cytophagia</taxon>
        <taxon>Cytophagales</taxon>
        <taxon>Catalimonadaceae</taxon>
        <taxon>Roseihalotalea</taxon>
    </lineage>
</organism>
<evidence type="ECO:0000256" key="2">
    <source>
        <dbReference type="ARBA" id="ARBA00006464"/>
    </source>
</evidence>
<comment type="similarity">
    <text evidence="2">Belongs to the bacterial sugar transferase family.</text>
</comment>
<feature type="transmembrane region" description="Helical" evidence="7">
    <location>
        <begin position="37"/>
        <end position="56"/>
    </location>
</feature>
<keyword evidence="4 7" id="KW-0812">Transmembrane</keyword>
<dbReference type="InterPro" id="IPR017475">
    <property type="entry name" value="EPS_sugar_tfrase"/>
</dbReference>